<evidence type="ECO:0000313" key="2">
    <source>
        <dbReference type="Proteomes" id="UP001338309"/>
    </source>
</evidence>
<dbReference type="EMBL" id="BTPD01000002">
    <property type="protein sequence ID" value="GMQ28134.1"/>
    <property type="molecule type" value="Genomic_DNA"/>
</dbReference>
<sequence>MFAIPLFAQENPNSSRWEVGLDVLSLFEKNSLPSYSLFGRYFLNPSGEKPMFLRSKLGYQASNAMTNTNMEFYSYEEIQLQNWLATIGFQRDFYTSPITSFYYGADIVLQRLNERQFLIFGDEILEQEGMQAVYDNRRISTSVFGFIGFSRKFGETIVLSFETALYFTQMSSDYDYNLIFVDGFNASVAQNSSKKYFAGAKPFSQLVLTLILP</sequence>
<evidence type="ECO:0000313" key="1">
    <source>
        <dbReference type="EMBL" id="GMQ28134.1"/>
    </source>
</evidence>
<keyword evidence="2" id="KW-1185">Reference proteome</keyword>
<organism evidence="1 2">
    <name type="scientific">Algoriphagus confluentis</name>
    <dbReference type="NCBI Taxonomy" id="1697556"/>
    <lineage>
        <taxon>Bacteria</taxon>
        <taxon>Pseudomonadati</taxon>
        <taxon>Bacteroidota</taxon>
        <taxon>Cytophagia</taxon>
        <taxon>Cytophagales</taxon>
        <taxon>Cyclobacteriaceae</taxon>
        <taxon>Algoriphagus</taxon>
    </lineage>
</organism>
<proteinExistence type="predicted"/>
<gene>
    <name evidence="1" type="ORF">Aconfl_07770</name>
</gene>
<comment type="caution">
    <text evidence="1">The sequence shown here is derived from an EMBL/GenBank/DDBJ whole genome shotgun (WGS) entry which is preliminary data.</text>
</comment>
<name>A0ABQ6PJK6_9BACT</name>
<protein>
    <submittedName>
        <fullName evidence="1">Uncharacterized protein</fullName>
    </submittedName>
</protein>
<accession>A0ABQ6PJK6</accession>
<reference evidence="1 2" key="1">
    <citation type="submission" date="2023-08" db="EMBL/GenBank/DDBJ databases">
        <title>Draft genome sequence of Algoriphagus confluentis.</title>
        <authorList>
            <person name="Takatani N."/>
            <person name="Hosokawa M."/>
            <person name="Sawabe T."/>
        </authorList>
    </citation>
    <scope>NUCLEOTIDE SEQUENCE [LARGE SCALE GENOMIC DNA]</scope>
    <source>
        <strain evidence="1 2">NBRC 111222</strain>
    </source>
</reference>
<dbReference type="Proteomes" id="UP001338309">
    <property type="component" value="Unassembled WGS sequence"/>
</dbReference>